<evidence type="ECO:0000256" key="7">
    <source>
        <dbReference type="ARBA" id="ARBA00029447"/>
    </source>
</evidence>
<feature type="compositionally biased region" description="Basic and acidic residues" evidence="9">
    <location>
        <begin position="996"/>
        <end position="1017"/>
    </location>
</feature>
<dbReference type="Pfam" id="PF02743">
    <property type="entry name" value="dCache_1"/>
    <property type="match status" value="1"/>
</dbReference>
<dbReference type="Pfam" id="PF00672">
    <property type="entry name" value="HAMP"/>
    <property type="match status" value="1"/>
</dbReference>
<organism evidence="14 15">
    <name type="scientific">Acetobacterium tundrae</name>
    <dbReference type="NCBI Taxonomy" id="132932"/>
    <lineage>
        <taxon>Bacteria</taxon>
        <taxon>Bacillati</taxon>
        <taxon>Bacillota</taxon>
        <taxon>Clostridia</taxon>
        <taxon>Eubacteriales</taxon>
        <taxon>Eubacteriaceae</taxon>
        <taxon>Acetobacterium</taxon>
    </lineage>
</organism>
<dbReference type="CDD" id="cd12912">
    <property type="entry name" value="PDC2_MCP_like"/>
    <property type="match status" value="1"/>
</dbReference>
<name>A0ABR6WNA6_9FIRM</name>
<evidence type="ECO:0000313" key="14">
    <source>
        <dbReference type="EMBL" id="MBC3797926.1"/>
    </source>
</evidence>
<dbReference type="Pfam" id="PF00015">
    <property type="entry name" value="MCPsignal"/>
    <property type="match status" value="1"/>
</dbReference>
<feature type="domain" description="T-SNARE coiled-coil homology" evidence="12">
    <location>
        <begin position="890"/>
        <end position="952"/>
    </location>
</feature>
<sequence>MKKNEQVTHGNPTISTSQPKFGLAKKLSLFVIIGFSVVVLTLGIISVNIGTNAVLNQAHVDMANYAISSGKQVGAIISGNLATLDEVAAENSVKSMDWNNQVSVLSEDLNRLGYEDMAVVDMNGHGKYVISGSEFDIDDSSWFKDAYNGQNAVTDVRFSKVTNKANFYEIVPIKSNAMVVGLLIGRRDPTFMQDVVSNMGDKGNREYGFIISNKGIMMAHPTGALIESGTNVFEDDSFVSFAASYNQLDATKTSILNYDYNGESKIASAAPIPGTNWTIIYTIYQSDLMAPITNLRNITIIISLIILALGGFIGFIMSNRIIRPIVKIKDALDRLALGDVEITVPDIHTKDEVSDLVTSFRTMVTNRKDQTEVAQRLAAGDFSVEITPQSDKDVLSYSMISVIEQMNKLYDGISEIASEAREGHLDFRGNADLYPGSYKDFISGLNSVIDAFINPIQVSTIYMKQIGQGEIPQKITDVYKGDFNDLKNNINACIDGLDALVEGNRILGKMRVNDFTEKIKNEYFGIYGEIAKSINEVHYRFDHIVNISNNIANGDMRDLQELNSIGKRSDQDTLNPSLIKMIENIVMLVTETEDMAEKAVNGNLNNRGDADKFKGEFAKVISGINQTLDSILAPIMEASVVLGELSSGNLSTSMQGNYHGDHAKIKENLNLTITFLKRYVDEITFTLEALGQGNLNQNITSDYQGDFLAIKLALNGIANTLSSTMSDINIAAGQVEVGALQISDGGQALSQGTTEQASAIEQLTASIEEVASETQKNATSANEAKDVTIKVRNSAQKSNNEMGKMVHAMVEINNSSNNISKIIKVIDDIAFQTNILALNAAVEAARAGQHGKGFAVVAEEVRSLAARSAEAAKATTGLIEGSIDKVSVGSKIADETADSLKEILTEVEKVTNLVSNIAQASNDQASEIAQISQGIDQVSQVVQTNSATAEESAAASEELSGQAELLKQMVSTFTLKNLDGSKKSRSPKIEPSVSKKQNEKPIFEPQIRLDDFDADKY</sequence>
<dbReference type="Gene3D" id="1.10.287.950">
    <property type="entry name" value="Methyl-accepting chemotaxis protein"/>
    <property type="match status" value="1"/>
</dbReference>
<dbReference type="PROSITE" id="PS50192">
    <property type="entry name" value="T_SNARE"/>
    <property type="match status" value="1"/>
</dbReference>
<dbReference type="Proteomes" id="UP000653358">
    <property type="component" value="Unassembled WGS sequence"/>
</dbReference>
<dbReference type="Gene3D" id="3.30.450.20">
    <property type="entry name" value="PAS domain"/>
    <property type="match status" value="1"/>
</dbReference>
<evidence type="ECO:0000256" key="2">
    <source>
        <dbReference type="ARBA" id="ARBA00022475"/>
    </source>
</evidence>
<keyword evidence="4 10" id="KW-0812">Transmembrane</keyword>
<keyword evidence="3" id="KW-0145">Chemotaxis</keyword>
<dbReference type="CDD" id="cd11386">
    <property type="entry name" value="MCP_signal"/>
    <property type="match status" value="1"/>
</dbReference>
<dbReference type="Gene3D" id="1.10.8.500">
    <property type="entry name" value="HAMP domain in histidine kinase"/>
    <property type="match status" value="1"/>
</dbReference>
<dbReference type="PROSITE" id="PS50111">
    <property type="entry name" value="CHEMOTAXIS_TRANSDUC_2"/>
    <property type="match status" value="1"/>
</dbReference>
<dbReference type="SUPFAM" id="SSF158472">
    <property type="entry name" value="HAMP domain-like"/>
    <property type="match status" value="1"/>
</dbReference>
<comment type="similarity">
    <text evidence="7">Belongs to the methyl-accepting chemotaxis (MCP) protein family.</text>
</comment>
<feature type="transmembrane region" description="Helical" evidence="10">
    <location>
        <begin position="298"/>
        <end position="317"/>
    </location>
</feature>
<feature type="domain" description="Methyl-accepting transducer" evidence="11">
    <location>
        <begin position="731"/>
        <end position="960"/>
    </location>
</feature>
<feature type="domain" description="HAMP" evidence="13">
    <location>
        <begin position="319"/>
        <end position="372"/>
    </location>
</feature>
<evidence type="ECO:0000256" key="5">
    <source>
        <dbReference type="ARBA" id="ARBA00022989"/>
    </source>
</evidence>
<dbReference type="PANTHER" id="PTHR43531:SF11">
    <property type="entry name" value="METHYL-ACCEPTING CHEMOTAXIS PROTEIN 3"/>
    <property type="match status" value="1"/>
</dbReference>
<evidence type="ECO:0000313" key="15">
    <source>
        <dbReference type="Proteomes" id="UP000653358"/>
    </source>
</evidence>
<gene>
    <name evidence="14" type="ORF">GH807_12815</name>
</gene>
<keyword evidence="8" id="KW-0807">Transducer</keyword>
<reference evidence="14 15" key="1">
    <citation type="journal article" date="2020" name="mSystems">
        <title>Defining Genomic and Predicted Metabolic Features of the Acetobacterium Genus.</title>
        <authorList>
            <person name="Ross D.E."/>
            <person name="Marshall C.W."/>
            <person name="Gulliver D."/>
            <person name="May H.D."/>
            <person name="Norman R.S."/>
        </authorList>
    </citation>
    <scope>NUCLEOTIDE SEQUENCE [LARGE SCALE GENOMIC DNA]</scope>
    <source>
        <strain evidence="14 15">DSM 9173</strain>
    </source>
</reference>
<evidence type="ECO:0000256" key="4">
    <source>
        <dbReference type="ARBA" id="ARBA00022692"/>
    </source>
</evidence>
<dbReference type="InterPro" id="IPR003660">
    <property type="entry name" value="HAMP_dom"/>
</dbReference>
<dbReference type="Pfam" id="PF18947">
    <property type="entry name" value="HAMP_2"/>
    <property type="match status" value="3"/>
</dbReference>
<evidence type="ECO:0000259" key="12">
    <source>
        <dbReference type="PROSITE" id="PS50192"/>
    </source>
</evidence>
<keyword evidence="5 10" id="KW-1133">Transmembrane helix</keyword>
<dbReference type="SMART" id="SM00283">
    <property type="entry name" value="MA"/>
    <property type="match status" value="1"/>
</dbReference>
<feature type="transmembrane region" description="Helical" evidence="10">
    <location>
        <begin position="27"/>
        <end position="47"/>
    </location>
</feature>
<accession>A0ABR6WNA6</accession>
<feature type="region of interest" description="Disordered" evidence="9">
    <location>
        <begin position="977"/>
        <end position="1017"/>
    </location>
</feature>
<proteinExistence type="inferred from homology"/>
<keyword evidence="2" id="KW-1003">Cell membrane</keyword>
<dbReference type="PANTHER" id="PTHR43531">
    <property type="entry name" value="PROTEIN ICFG"/>
    <property type="match status" value="1"/>
</dbReference>
<protein>
    <submittedName>
        <fullName evidence="14">HAMP domain-containing protein</fullName>
    </submittedName>
</protein>
<dbReference type="RefSeq" id="WP_148605778.1">
    <property type="nucleotide sequence ID" value="NZ_RXYB01000025.1"/>
</dbReference>
<evidence type="ECO:0000256" key="6">
    <source>
        <dbReference type="ARBA" id="ARBA00023136"/>
    </source>
</evidence>
<evidence type="ECO:0000259" key="11">
    <source>
        <dbReference type="PROSITE" id="PS50111"/>
    </source>
</evidence>
<keyword evidence="6 10" id="KW-0472">Membrane</keyword>
<dbReference type="InterPro" id="IPR033479">
    <property type="entry name" value="dCache_1"/>
</dbReference>
<dbReference type="InterPro" id="IPR004089">
    <property type="entry name" value="MCPsignal_dom"/>
</dbReference>
<evidence type="ECO:0000256" key="9">
    <source>
        <dbReference type="SAM" id="MobiDB-lite"/>
    </source>
</evidence>
<dbReference type="Gene3D" id="1.20.120.1530">
    <property type="match status" value="2"/>
</dbReference>
<evidence type="ECO:0000256" key="1">
    <source>
        <dbReference type="ARBA" id="ARBA00004651"/>
    </source>
</evidence>
<evidence type="ECO:0000256" key="3">
    <source>
        <dbReference type="ARBA" id="ARBA00022500"/>
    </source>
</evidence>
<dbReference type="InterPro" id="IPR051310">
    <property type="entry name" value="MCP_chemotaxis"/>
</dbReference>
<keyword evidence="15" id="KW-1185">Reference proteome</keyword>
<dbReference type="InterPro" id="IPR000727">
    <property type="entry name" value="T_SNARE_dom"/>
</dbReference>
<dbReference type="CDD" id="cd06225">
    <property type="entry name" value="HAMP"/>
    <property type="match status" value="1"/>
</dbReference>
<dbReference type="SMART" id="SM00304">
    <property type="entry name" value="HAMP"/>
    <property type="match status" value="4"/>
</dbReference>
<evidence type="ECO:0000256" key="8">
    <source>
        <dbReference type="PROSITE-ProRule" id="PRU00284"/>
    </source>
</evidence>
<dbReference type="PROSITE" id="PS50885">
    <property type="entry name" value="HAMP"/>
    <property type="match status" value="1"/>
</dbReference>
<dbReference type="EMBL" id="WJBB01000017">
    <property type="protein sequence ID" value="MBC3797926.1"/>
    <property type="molecule type" value="Genomic_DNA"/>
</dbReference>
<comment type="subcellular location">
    <subcellularLocation>
        <location evidence="1">Cell membrane</location>
        <topology evidence="1">Multi-pass membrane protein</topology>
    </subcellularLocation>
</comment>
<evidence type="ECO:0000259" key="13">
    <source>
        <dbReference type="PROSITE" id="PS50885"/>
    </source>
</evidence>
<comment type="caution">
    <text evidence="14">The sequence shown here is derived from an EMBL/GenBank/DDBJ whole genome shotgun (WGS) entry which is preliminary data.</text>
</comment>
<dbReference type="SUPFAM" id="SSF58104">
    <property type="entry name" value="Methyl-accepting chemotaxis protein (MCP) signaling domain"/>
    <property type="match status" value="1"/>
</dbReference>
<evidence type="ECO:0000256" key="10">
    <source>
        <dbReference type="SAM" id="Phobius"/>
    </source>
</evidence>